<dbReference type="SMART" id="SM00950">
    <property type="entry name" value="Piwi"/>
    <property type="match status" value="1"/>
</dbReference>
<dbReference type="PROSITE" id="PS50822">
    <property type="entry name" value="PIWI"/>
    <property type="match status" value="1"/>
</dbReference>
<dbReference type="InterPro" id="IPR012337">
    <property type="entry name" value="RNaseH-like_sf"/>
</dbReference>
<evidence type="ECO:0000256" key="1">
    <source>
        <dbReference type="SAM" id="MobiDB-lite"/>
    </source>
</evidence>
<name>A0A8C0B9A2_9AVES</name>
<reference evidence="3" key="1">
    <citation type="submission" date="2025-08" db="UniProtKB">
        <authorList>
            <consortium name="Ensembl"/>
        </authorList>
    </citation>
    <scope>IDENTIFICATION</scope>
</reference>
<feature type="domain" description="Piwi" evidence="2">
    <location>
        <begin position="63"/>
        <end position="217"/>
    </location>
</feature>
<evidence type="ECO:0000259" key="2">
    <source>
        <dbReference type="PROSITE" id="PS50822"/>
    </source>
</evidence>
<dbReference type="AlphaFoldDB" id="A0A8C0B9A2"/>
<dbReference type="InterPro" id="IPR003165">
    <property type="entry name" value="Piwi"/>
</dbReference>
<dbReference type="PANTHER" id="PTHR22891">
    <property type="entry name" value="EUKARYOTIC TRANSLATION INITIATION FACTOR 2C"/>
    <property type="match status" value="1"/>
</dbReference>
<dbReference type="SUPFAM" id="SSF53098">
    <property type="entry name" value="Ribonuclease H-like"/>
    <property type="match status" value="1"/>
</dbReference>
<proteinExistence type="predicted"/>
<keyword evidence="4" id="KW-1185">Reference proteome</keyword>
<organism evidence="3 4">
    <name type="scientific">Buteo japonicus</name>
    <dbReference type="NCBI Taxonomy" id="224669"/>
    <lineage>
        <taxon>Eukaryota</taxon>
        <taxon>Metazoa</taxon>
        <taxon>Chordata</taxon>
        <taxon>Craniata</taxon>
        <taxon>Vertebrata</taxon>
        <taxon>Euteleostomi</taxon>
        <taxon>Archelosauria</taxon>
        <taxon>Archosauria</taxon>
        <taxon>Dinosauria</taxon>
        <taxon>Saurischia</taxon>
        <taxon>Theropoda</taxon>
        <taxon>Coelurosauria</taxon>
        <taxon>Aves</taxon>
        <taxon>Neognathae</taxon>
        <taxon>Neoaves</taxon>
        <taxon>Telluraves</taxon>
        <taxon>Accipitrimorphae</taxon>
        <taxon>Accipitriformes</taxon>
        <taxon>Accipitridae</taxon>
        <taxon>Accipitrinae</taxon>
        <taxon>Buteo</taxon>
    </lineage>
</organism>
<dbReference type="GO" id="GO:0003676">
    <property type="term" value="F:nucleic acid binding"/>
    <property type="evidence" value="ECO:0007669"/>
    <property type="project" value="InterPro"/>
</dbReference>
<feature type="region of interest" description="Disordered" evidence="1">
    <location>
        <begin position="1"/>
        <end position="26"/>
    </location>
</feature>
<protein>
    <submittedName>
        <fullName evidence="3">Piwi like RNA-mediated gene silencing 2</fullName>
    </submittedName>
</protein>
<evidence type="ECO:0000313" key="3">
    <source>
        <dbReference type="Ensembl" id="ENSBJAP00000013681.1"/>
    </source>
</evidence>
<evidence type="ECO:0000313" key="4">
    <source>
        <dbReference type="Proteomes" id="UP000694555"/>
    </source>
</evidence>
<dbReference type="Proteomes" id="UP000694555">
    <property type="component" value="Unplaced"/>
</dbReference>
<dbReference type="InterPro" id="IPR036397">
    <property type="entry name" value="RNaseH_sf"/>
</dbReference>
<dbReference type="Pfam" id="PF02171">
    <property type="entry name" value="Piwi"/>
    <property type="match status" value="1"/>
</dbReference>
<accession>A0A8C0B9A2</accession>
<dbReference type="Ensembl" id="ENSBJAT00000014048.1">
    <property type="protein sequence ID" value="ENSBJAP00000013681.1"/>
    <property type="gene ID" value="ENSBJAG00000009102.1"/>
</dbReference>
<dbReference type="Gene3D" id="3.30.420.10">
    <property type="entry name" value="Ribonuclease H-like superfamily/Ribonuclease H"/>
    <property type="match status" value="1"/>
</dbReference>
<sequence length="231" mass="26048">MLGITGHGHRQRRPLVRPQRPIGGKGTVSAELGSVSVAQRLVSGGKNSELFQFLLPQMNHCLPKKIVVYRDGVSDSQLNTVLKYEIPQMQKCFDTFENYHPSMVVMVVQKQISTNFYTLTAEQFTSPPPGTVIDHTVTSSDWQDFFLLAHHSRQGCSIPTRYVCLLNTRALTPSPLAVPRLTFKLCHLYWNWPGTVRVPAPCKYAHKLAFLSGQVLHREPSAQLCDKLFFL</sequence>
<reference evidence="3" key="2">
    <citation type="submission" date="2025-09" db="UniProtKB">
        <authorList>
            <consortium name="Ensembl"/>
        </authorList>
    </citation>
    <scope>IDENTIFICATION</scope>
</reference>